<dbReference type="AlphaFoldDB" id="A0A839T517"/>
<reference evidence="13 14" key="1">
    <citation type="submission" date="2020-08" db="EMBL/GenBank/DDBJ databases">
        <title>Genomic Encyclopedia of Type Strains, Phase III (KMG-III): the genomes of soil and plant-associated and newly described type strains.</title>
        <authorList>
            <person name="Whitman W."/>
        </authorList>
    </citation>
    <scope>NUCLEOTIDE SEQUENCE [LARGE SCALE GENOMIC DNA]</scope>
    <source>
        <strain evidence="13 14">CECT 4462</strain>
    </source>
</reference>
<dbReference type="Proteomes" id="UP000549250">
    <property type="component" value="Unassembled WGS sequence"/>
</dbReference>
<dbReference type="Pfam" id="PF00528">
    <property type="entry name" value="BPD_transp_1"/>
    <property type="match status" value="1"/>
</dbReference>
<dbReference type="InterPro" id="IPR000515">
    <property type="entry name" value="MetI-like"/>
</dbReference>
<dbReference type="SUPFAM" id="SSF161098">
    <property type="entry name" value="MetI-like"/>
    <property type="match status" value="1"/>
</dbReference>
<protein>
    <recommendedName>
        <fullName evidence="11">Molybdenum transport system permease</fullName>
    </recommendedName>
</protein>
<evidence type="ECO:0000256" key="10">
    <source>
        <dbReference type="RuleBase" id="RU363032"/>
    </source>
</evidence>
<evidence type="ECO:0000256" key="5">
    <source>
        <dbReference type="ARBA" id="ARBA00022475"/>
    </source>
</evidence>
<dbReference type="InterPro" id="IPR011867">
    <property type="entry name" value="ModB_ABC"/>
</dbReference>
<dbReference type="PANTHER" id="PTHR30183">
    <property type="entry name" value="MOLYBDENUM TRANSPORT SYSTEM PERMEASE PROTEIN MODB"/>
    <property type="match status" value="1"/>
</dbReference>
<evidence type="ECO:0000313" key="14">
    <source>
        <dbReference type="Proteomes" id="UP000549250"/>
    </source>
</evidence>
<comment type="similarity">
    <text evidence="3 11">Belongs to the binding-protein-dependent transport system permease family. CysTW subfamily.</text>
</comment>
<evidence type="ECO:0000259" key="12">
    <source>
        <dbReference type="PROSITE" id="PS50928"/>
    </source>
</evidence>
<dbReference type="PANTHER" id="PTHR30183:SF3">
    <property type="entry name" value="MOLYBDENUM TRANSPORT SYSTEM PERMEASE PROTEIN MODB"/>
    <property type="match status" value="1"/>
</dbReference>
<dbReference type="NCBIfam" id="TIGR02141">
    <property type="entry name" value="modB_ABC"/>
    <property type="match status" value="1"/>
</dbReference>
<feature type="transmembrane region" description="Helical" evidence="10">
    <location>
        <begin position="154"/>
        <end position="176"/>
    </location>
</feature>
<proteinExistence type="inferred from homology"/>
<keyword evidence="4 10" id="KW-0813">Transport</keyword>
<evidence type="ECO:0000256" key="9">
    <source>
        <dbReference type="ARBA" id="ARBA00023136"/>
    </source>
</evidence>
<feature type="transmembrane region" description="Helical" evidence="10">
    <location>
        <begin position="203"/>
        <end position="224"/>
    </location>
</feature>
<evidence type="ECO:0000256" key="6">
    <source>
        <dbReference type="ARBA" id="ARBA00022505"/>
    </source>
</evidence>
<keyword evidence="8 10" id="KW-1133">Transmembrane helix</keyword>
<comment type="function">
    <text evidence="1 11">Part of the binding-protein-dependent transport system for molybdenum; probably responsible for the translocation of the substrate across the membrane.</text>
</comment>
<dbReference type="GO" id="GO:0005886">
    <property type="term" value="C:plasma membrane"/>
    <property type="evidence" value="ECO:0007669"/>
    <property type="project" value="UniProtKB-SubCell"/>
</dbReference>
<dbReference type="GO" id="GO:0015098">
    <property type="term" value="F:molybdate ion transmembrane transporter activity"/>
    <property type="evidence" value="ECO:0007669"/>
    <property type="project" value="UniProtKB-UniRule"/>
</dbReference>
<accession>A0A839T517</accession>
<keyword evidence="11" id="KW-0997">Cell inner membrane</keyword>
<evidence type="ECO:0000256" key="7">
    <source>
        <dbReference type="ARBA" id="ARBA00022692"/>
    </source>
</evidence>
<evidence type="ECO:0000313" key="13">
    <source>
        <dbReference type="EMBL" id="MBB3103404.1"/>
    </source>
</evidence>
<keyword evidence="5" id="KW-1003">Cell membrane</keyword>
<evidence type="ECO:0000256" key="8">
    <source>
        <dbReference type="ARBA" id="ARBA00022989"/>
    </source>
</evidence>
<dbReference type="CDD" id="cd06261">
    <property type="entry name" value="TM_PBP2"/>
    <property type="match status" value="1"/>
</dbReference>
<evidence type="ECO:0000256" key="2">
    <source>
        <dbReference type="ARBA" id="ARBA00004651"/>
    </source>
</evidence>
<feature type="transmembrane region" description="Helical" evidence="10">
    <location>
        <begin position="95"/>
        <end position="114"/>
    </location>
</feature>
<evidence type="ECO:0000256" key="4">
    <source>
        <dbReference type="ARBA" id="ARBA00022448"/>
    </source>
</evidence>
<sequence length="235" mass="25326">MNDIATVLTEPHVIHALSLTARVALTTLGIHLILGLLLGYALSRPRWFGRELVDLLVTLPLMFPPVATGFLLLMLLGRRGPVGGWLGTYWNTEVVFSFSGVLIASVVAGLPLVVKPVQSALENVSGRLAEAARVLGKNEWQIFLRVLLPNIRRILITGLLLALGRSLGEVGITLMIGGNVSGRTSTISLEIYNSVSSGEFERAAVLSFLLGLVSLGLFALLRYLGRARPVLENPI</sequence>
<gene>
    <name evidence="13" type="ORF">FHR87_001800</name>
</gene>
<dbReference type="PROSITE" id="PS50928">
    <property type="entry name" value="ABC_TM1"/>
    <property type="match status" value="1"/>
</dbReference>
<evidence type="ECO:0000256" key="1">
    <source>
        <dbReference type="ARBA" id="ARBA00002949"/>
    </source>
</evidence>
<evidence type="ECO:0000256" key="3">
    <source>
        <dbReference type="ARBA" id="ARBA00007069"/>
    </source>
</evidence>
<name>A0A839T517_AZOMA</name>
<dbReference type="RefSeq" id="WP_183166347.1">
    <property type="nucleotide sequence ID" value="NZ_JACHXI010000007.1"/>
</dbReference>
<keyword evidence="14" id="KW-1185">Reference proteome</keyword>
<feature type="transmembrane region" description="Helical" evidence="10">
    <location>
        <begin position="20"/>
        <end position="43"/>
    </location>
</feature>
<evidence type="ECO:0000256" key="11">
    <source>
        <dbReference type="RuleBase" id="RU365097"/>
    </source>
</evidence>
<feature type="domain" description="ABC transmembrane type-1" evidence="12">
    <location>
        <begin position="17"/>
        <end position="221"/>
    </location>
</feature>
<dbReference type="EMBL" id="JACHXI010000007">
    <property type="protein sequence ID" value="MBB3103404.1"/>
    <property type="molecule type" value="Genomic_DNA"/>
</dbReference>
<dbReference type="InterPro" id="IPR035906">
    <property type="entry name" value="MetI-like_sf"/>
</dbReference>
<organism evidence="13 14">
    <name type="scientific">Azomonas macrocytogenes</name>
    <name type="common">Azotobacter macrocytogenes</name>
    <dbReference type="NCBI Taxonomy" id="69962"/>
    <lineage>
        <taxon>Bacteria</taxon>
        <taxon>Pseudomonadati</taxon>
        <taxon>Pseudomonadota</taxon>
        <taxon>Gammaproteobacteria</taxon>
        <taxon>Pseudomonadales</taxon>
        <taxon>Pseudomonadaceae</taxon>
        <taxon>Azomonas</taxon>
    </lineage>
</organism>
<keyword evidence="6 11" id="KW-0500">Molybdenum</keyword>
<keyword evidence="9 10" id="KW-0472">Membrane</keyword>
<feature type="transmembrane region" description="Helical" evidence="10">
    <location>
        <begin position="55"/>
        <end position="75"/>
    </location>
</feature>
<comment type="caution">
    <text evidence="13">The sequence shown here is derived from an EMBL/GenBank/DDBJ whole genome shotgun (WGS) entry which is preliminary data.</text>
</comment>
<keyword evidence="7 10" id="KW-0812">Transmembrane</keyword>
<dbReference type="Gene3D" id="1.10.3720.10">
    <property type="entry name" value="MetI-like"/>
    <property type="match status" value="1"/>
</dbReference>
<comment type="subcellular location">
    <subcellularLocation>
        <location evidence="11">Cell inner membrane</location>
        <topology evidence="11">Multi-pass membrane protein</topology>
    </subcellularLocation>
    <subcellularLocation>
        <location evidence="2 10">Cell membrane</location>
        <topology evidence="2 10">Multi-pass membrane protein</topology>
    </subcellularLocation>
</comment>